<name>A0ABR2HWP4_9EUKA</name>
<organism evidence="8 9">
    <name type="scientific">Tritrichomonas musculus</name>
    <dbReference type="NCBI Taxonomy" id="1915356"/>
    <lineage>
        <taxon>Eukaryota</taxon>
        <taxon>Metamonada</taxon>
        <taxon>Parabasalia</taxon>
        <taxon>Tritrichomonadida</taxon>
        <taxon>Tritrichomonadidae</taxon>
        <taxon>Tritrichomonas</taxon>
    </lineage>
</organism>
<dbReference type="InterPro" id="IPR011009">
    <property type="entry name" value="Kinase-like_dom_sf"/>
</dbReference>
<accession>A0ABR2HWP4</accession>
<evidence type="ECO:0000256" key="5">
    <source>
        <dbReference type="RuleBase" id="RU000304"/>
    </source>
</evidence>
<dbReference type="InterPro" id="IPR017441">
    <property type="entry name" value="Protein_kinase_ATP_BS"/>
</dbReference>
<dbReference type="InterPro" id="IPR050235">
    <property type="entry name" value="CK1_Ser-Thr_kinase"/>
</dbReference>
<keyword evidence="2 4" id="KW-0547">Nucleotide-binding</keyword>
<protein>
    <recommendedName>
        <fullName evidence="1">non-specific serine/threonine protein kinase</fullName>
        <ecNumber evidence="1">2.7.11.1</ecNumber>
    </recommendedName>
</protein>
<dbReference type="InterPro" id="IPR000719">
    <property type="entry name" value="Prot_kinase_dom"/>
</dbReference>
<keyword evidence="9" id="KW-1185">Reference proteome</keyword>
<evidence type="ECO:0000256" key="3">
    <source>
        <dbReference type="ARBA" id="ARBA00022840"/>
    </source>
</evidence>
<feature type="compositionally biased region" description="Polar residues" evidence="6">
    <location>
        <begin position="338"/>
        <end position="362"/>
    </location>
</feature>
<feature type="region of interest" description="Disordered" evidence="6">
    <location>
        <begin position="308"/>
        <end position="395"/>
    </location>
</feature>
<dbReference type="SUPFAM" id="SSF56112">
    <property type="entry name" value="Protein kinase-like (PK-like)"/>
    <property type="match status" value="1"/>
</dbReference>
<evidence type="ECO:0000256" key="6">
    <source>
        <dbReference type="SAM" id="MobiDB-lite"/>
    </source>
</evidence>
<dbReference type="EC" id="2.7.11.1" evidence="1"/>
<proteinExistence type="inferred from homology"/>
<dbReference type="PANTHER" id="PTHR11909">
    <property type="entry name" value="CASEIN KINASE-RELATED"/>
    <property type="match status" value="1"/>
</dbReference>
<evidence type="ECO:0000256" key="1">
    <source>
        <dbReference type="ARBA" id="ARBA00012513"/>
    </source>
</evidence>
<dbReference type="InterPro" id="IPR008271">
    <property type="entry name" value="Ser/Thr_kinase_AS"/>
</dbReference>
<reference evidence="8 9" key="1">
    <citation type="submission" date="2024-04" db="EMBL/GenBank/DDBJ databases">
        <title>Tritrichomonas musculus Genome.</title>
        <authorList>
            <person name="Alves-Ferreira E."/>
            <person name="Grigg M."/>
            <person name="Lorenzi H."/>
            <person name="Galac M."/>
        </authorList>
    </citation>
    <scope>NUCLEOTIDE SEQUENCE [LARGE SCALE GENOMIC DNA]</scope>
    <source>
        <strain evidence="8 9">EAF2021</strain>
    </source>
</reference>
<comment type="caution">
    <text evidence="8">The sequence shown here is derived from an EMBL/GenBank/DDBJ whole genome shotgun (WGS) entry which is preliminary data.</text>
</comment>
<evidence type="ECO:0000256" key="2">
    <source>
        <dbReference type="ARBA" id="ARBA00022741"/>
    </source>
</evidence>
<gene>
    <name evidence="8" type="ORF">M9Y10_016564</name>
</gene>
<feature type="compositionally biased region" description="Basic and acidic residues" evidence="6">
    <location>
        <begin position="373"/>
        <end position="384"/>
    </location>
</feature>
<dbReference type="Proteomes" id="UP001470230">
    <property type="component" value="Unassembled WGS sequence"/>
</dbReference>
<dbReference type="SMART" id="SM00220">
    <property type="entry name" value="S_TKc"/>
    <property type="match status" value="1"/>
</dbReference>
<evidence type="ECO:0000259" key="7">
    <source>
        <dbReference type="PROSITE" id="PS50011"/>
    </source>
</evidence>
<keyword evidence="5" id="KW-0808">Transferase</keyword>
<dbReference type="EMBL" id="JAPFFF010000021">
    <property type="protein sequence ID" value="KAK8854015.1"/>
    <property type="molecule type" value="Genomic_DNA"/>
</dbReference>
<sequence length="395" mass="45263">MTSKSSEIPILQKGTKVDEFVIKKHIGHGGYGEIYTVLNENDNTLYAMKTEMKSQRKQGLEGEIEFFKKLQDSPYFPKIIRSGENSEFRYLIMELLGPSLSQICKILPNERLSKHTVTFISKAMLQAIEDCHKHGIIHRDIKPANFLIRPGRECPVALIDFGLSRRYYDEDGRPFPPREHPGFIGTCCFASLNAQRGEELSKRDDLISWIYSLVCLADYLPWPGRRNRAKTKEIKEKIQPAKLMRKLPRQFIEIYEDINTLSFYDEPRYQKYYTLIDQAYSQLGGHKKKLDWEKVSPHEISKVSEISLIDKSRHSHRKEKSHQSRAVSIDNKTDIQKRNNPSQSSSNNGLQGYNNDNDQQSPPIVGNVSKTGSKSDKKSDKKSEVGCGAGNCNIF</sequence>
<dbReference type="PROSITE" id="PS50011">
    <property type="entry name" value="PROTEIN_KINASE_DOM"/>
    <property type="match status" value="1"/>
</dbReference>
<comment type="similarity">
    <text evidence="5">Belongs to the protein kinase superfamily.</text>
</comment>
<feature type="domain" description="Protein kinase" evidence="7">
    <location>
        <begin position="20"/>
        <end position="281"/>
    </location>
</feature>
<keyword evidence="3 4" id="KW-0067">ATP-binding</keyword>
<dbReference type="Pfam" id="PF00069">
    <property type="entry name" value="Pkinase"/>
    <property type="match status" value="1"/>
</dbReference>
<evidence type="ECO:0000313" key="9">
    <source>
        <dbReference type="Proteomes" id="UP001470230"/>
    </source>
</evidence>
<evidence type="ECO:0000313" key="8">
    <source>
        <dbReference type="EMBL" id="KAK8854015.1"/>
    </source>
</evidence>
<dbReference type="Gene3D" id="1.10.510.10">
    <property type="entry name" value="Transferase(Phosphotransferase) domain 1"/>
    <property type="match status" value="1"/>
</dbReference>
<evidence type="ECO:0000256" key="4">
    <source>
        <dbReference type="PROSITE-ProRule" id="PRU10141"/>
    </source>
</evidence>
<keyword evidence="5" id="KW-0418">Kinase</keyword>
<dbReference type="PROSITE" id="PS00107">
    <property type="entry name" value="PROTEIN_KINASE_ATP"/>
    <property type="match status" value="1"/>
</dbReference>
<feature type="binding site" evidence="4">
    <location>
        <position position="49"/>
    </location>
    <ligand>
        <name>ATP</name>
        <dbReference type="ChEBI" id="CHEBI:30616"/>
    </ligand>
</feature>
<keyword evidence="5" id="KW-0723">Serine/threonine-protein kinase</keyword>
<dbReference type="PROSITE" id="PS00108">
    <property type="entry name" value="PROTEIN_KINASE_ST"/>
    <property type="match status" value="1"/>
</dbReference>